<evidence type="ECO:0000313" key="3">
    <source>
        <dbReference type="EMBL" id="KFD64520.1"/>
    </source>
</evidence>
<dbReference type="AlphaFoldDB" id="A0A085LQP8"/>
<dbReference type="EMBL" id="KL367555">
    <property type="protein sequence ID" value="KFD64520.1"/>
    <property type="molecule type" value="Genomic_DNA"/>
</dbReference>
<feature type="transmembrane region" description="Helical" evidence="1">
    <location>
        <begin position="42"/>
        <end position="67"/>
    </location>
</feature>
<dbReference type="EMBL" id="KL363332">
    <property type="protein sequence ID" value="KFD47294.1"/>
    <property type="molecule type" value="Genomic_DNA"/>
</dbReference>
<keyword evidence="4" id="KW-1185">Reference proteome</keyword>
<dbReference type="Proteomes" id="UP000030764">
    <property type="component" value="Unassembled WGS sequence"/>
</dbReference>
<evidence type="ECO:0000313" key="2">
    <source>
        <dbReference type="EMBL" id="KFD47294.1"/>
    </source>
</evidence>
<organism evidence="2 4">
    <name type="scientific">Trichuris suis</name>
    <name type="common">pig whipworm</name>
    <dbReference type="NCBI Taxonomy" id="68888"/>
    <lineage>
        <taxon>Eukaryota</taxon>
        <taxon>Metazoa</taxon>
        <taxon>Ecdysozoa</taxon>
        <taxon>Nematoda</taxon>
        <taxon>Enoplea</taxon>
        <taxon>Dorylaimia</taxon>
        <taxon>Trichinellida</taxon>
        <taxon>Trichuridae</taxon>
        <taxon>Trichuris</taxon>
    </lineage>
</organism>
<reference evidence="2 4" key="1">
    <citation type="journal article" date="2014" name="Nat. Genet.">
        <title>Genome and transcriptome of the porcine whipworm Trichuris suis.</title>
        <authorList>
            <person name="Jex A.R."/>
            <person name="Nejsum P."/>
            <person name="Schwarz E.M."/>
            <person name="Hu L."/>
            <person name="Young N.D."/>
            <person name="Hall R.S."/>
            <person name="Korhonen P.K."/>
            <person name="Liao S."/>
            <person name="Thamsborg S."/>
            <person name="Xia J."/>
            <person name="Xu P."/>
            <person name="Wang S."/>
            <person name="Scheerlinck J.P."/>
            <person name="Hofmann A."/>
            <person name="Sternberg P.W."/>
            <person name="Wang J."/>
            <person name="Gasser R.B."/>
        </authorList>
    </citation>
    <scope>NUCLEOTIDE SEQUENCE [LARGE SCALE GENOMIC DNA]</scope>
    <source>
        <strain evidence="3">DCEP-RM93F</strain>
        <strain evidence="2">DCEP-RM93M</strain>
    </source>
</reference>
<proteinExistence type="predicted"/>
<keyword evidence="1" id="KW-1133">Transmembrane helix</keyword>
<keyword evidence="1" id="KW-0812">Transmembrane</keyword>
<keyword evidence="1" id="KW-0472">Membrane</keyword>
<dbReference type="Proteomes" id="UP000030758">
    <property type="component" value="Unassembled WGS sequence"/>
</dbReference>
<accession>A0A085LQP8</accession>
<protein>
    <submittedName>
        <fullName evidence="2">Uncharacterized protein</fullName>
    </submittedName>
</protein>
<name>A0A085LQP8_9BILA</name>
<gene>
    <name evidence="2" type="ORF">M513_11804</name>
    <name evidence="3" type="ORF">M514_11804</name>
</gene>
<sequence length="143" mass="16792">MRIVWIATDCLLFRVVHRLFDELSQRASSERKQLAFRRAEFVVLFLIGLTVSQWHHICISFWILFLIAPVRYLSYQLVHLNISQWQSKDESANVRNAISPTSSSWHMSTRRTSRNPDGRAEQVECIFGIPKTDLLRRPLHKSI</sequence>
<evidence type="ECO:0000256" key="1">
    <source>
        <dbReference type="SAM" id="Phobius"/>
    </source>
</evidence>
<evidence type="ECO:0000313" key="4">
    <source>
        <dbReference type="Proteomes" id="UP000030764"/>
    </source>
</evidence>